<dbReference type="InterPro" id="IPR031329">
    <property type="entry name" value="NEUT/ALK_ceramidase_N"/>
</dbReference>
<dbReference type="EMBL" id="VJMH01001475">
    <property type="protein sequence ID" value="KAF0711927.1"/>
    <property type="molecule type" value="Genomic_DNA"/>
</dbReference>
<evidence type="ECO:0000313" key="3">
    <source>
        <dbReference type="EMBL" id="KAF0711927.1"/>
    </source>
</evidence>
<feature type="transmembrane region" description="Helical" evidence="1">
    <location>
        <begin position="34"/>
        <end position="52"/>
    </location>
</feature>
<evidence type="ECO:0000259" key="2">
    <source>
        <dbReference type="Pfam" id="PF04734"/>
    </source>
</evidence>
<dbReference type="GO" id="GO:0017040">
    <property type="term" value="F:N-acylsphingosine amidohydrolase activity"/>
    <property type="evidence" value="ECO:0007669"/>
    <property type="project" value="InterPro"/>
</dbReference>
<accession>A0A6A4ZQD3</accession>
<evidence type="ECO:0000256" key="1">
    <source>
        <dbReference type="SAM" id="Phobius"/>
    </source>
</evidence>
<dbReference type="AlphaFoldDB" id="A0A6A4ZQD3"/>
<feature type="non-terminal residue" evidence="3">
    <location>
        <position position="137"/>
    </location>
</feature>
<dbReference type="GO" id="GO:0046514">
    <property type="term" value="P:ceramide catabolic process"/>
    <property type="evidence" value="ECO:0007669"/>
    <property type="project" value="InterPro"/>
</dbReference>
<comment type="caution">
    <text evidence="3">The sequence shown here is derived from an EMBL/GenBank/DDBJ whole genome shotgun (WGS) entry which is preliminary data.</text>
</comment>
<feature type="domain" description="Neutral/alkaline non-lysosomal ceramidase N-terminal" evidence="2">
    <location>
        <begin position="58"/>
        <end position="136"/>
    </location>
</feature>
<dbReference type="PANTHER" id="PTHR12670:SF1">
    <property type="entry name" value="NEUTRAL CERAMIDASE"/>
    <property type="match status" value="1"/>
</dbReference>
<dbReference type="OrthoDB" id="191371at2759"/>
<sequence>MFNIRPQNPTSTLTQSQPSLFKLLLSVLMAFRRGSFWTIFLALHLVLVLAATPTHARYNIGLGKADITGPAAEVVMMGYADTNQKSAGLLNRQYARAFVIENSDTDDRLLLVNCDVLAVFQLVHQEVLRQLKTKYNG</sequence>
<dbReference type="PANTHER" id="PTHR12670">
    <property type="entry name" value="CERAMIDASE"/>
    <property type="match status" value="1"/>
</dbReference>
<reference evidence="3" key="1">
    <citation type="submission" date="2019-06" db="EMBL/GenBank/DDBJ databases">
        <title>Genomics analysis of Aphanomyces spp. identifies a new class of oomycete effector associated with host adaptation.</title>
        <authorList>
            <person name="Gaulin E."/>
        </authorList>
    </citation>
    <scope>NUCLEOTIDE SEQUENCE</scope>
    <source>
        <strain evidence="3">CBS 578.67</strain>
    </source>
</reference>
<dbReference type="InterPro" id="IPR006823">
    <property type="entry name" value="Ceramidase_alk"/>
</dbReference>
<keyword evidence="1" id="KW-1133">Transmembrane helix</keyword>
<dbReference type="GO" id="GO:0046512">
    <property type="term" value="P:sphingosine biosynthetic process"/>
    <property type="evidence" value="ECO:0007669"/>
    <property type="project" value="TreeGrafter"/>
</dbReference>
<keyword evidence="1" id="KW-0472">Membrane</keyword>
<proteinExistence type="predicted"/>
<dbReference type="GO" id="GO:0016020">
    <property type="term" value="C:membrane"/>
    <property type="evidence" value="ECO:0007669"/>
    <property type="project" value="GOC"/>
</dbReference>
<organism evidence="3">
    <name type="scientific">Aphanomyces stellatus</name>
    <dbReference type="NCBI Taxonomy" id="120398"/>
    <lineage>
        <taxon>Eukaryota</taxon>
        <taxon>Sar</taxon>
        <taxon>Stramenopiles</taxon>
        <taxon>Oomycota</taxon>
        <taxon>Saprolegniomycetes</taxon>
        <taxon>Saprolegniales</taxon>
        <taxon>Verrucalvaceae</taxon>
        <taxon>Aphanomyces</taxon>
    </lineage>
</organism>
<protein>
    <recommendedName>
        <fullName evidence="2">Neutral/alkaline non-lysosomal ceramidase N-terminal domain-containing protein</fullName>
    </recommendedName>
</protein>
<dbReference type="Pfam" id="PF04734">
    <property type="entry name" value="Ceramidase_alk"/>
    <property type="match status" value="1"/>
</dbReference>
<gene>
    <name evidence="3" type="ORF">As57867_004969</name>
</gene>
<dbReference type="GO" id="GO:0042759">
    <property type="term" value="P:long-chain fatty acid biosynthetic process"/>
    <property type="evidence" value="ECO:0007669"/>
    <property type="project" value="TreeGrafter"/>
</dbReference>
<keyword evidence="1" id="KW-0812">Transmembrane</keyword>
<dbReference type="GO" id="GO:0005576">
    <property type="term" value="C:extracellular region"/>
    <property type="evidence" value="ECO:0007669"/>
    <property type="project" value="TreeGrafter"/>
</dbReference>
<name>A0A6A4ZQD3_9STRA</name>